<dbReference type="Pfam" id="PF13561">
    <property type="entry name" value="adh_short_C2"/>
    <property type="match status" value="1"/>
</dbReference>
<accession>A0A0D1XBQ4</accession>
<dbReference type="GO" id="GO:0016491">
    <property type="term" value="F:oxidoreductase activity"/>
    <property type="evidence" value="ECO:0007669"/>
    <property type="project" value="UniProtKB-KW"/>
</dbReference>
<name>A0A0D1XBQ4_9PEZI</name>
<dbReference type="HOGENOM" id="CLU_010194_1_0_1"/>
<dbReference type="STRING" id="253628.A0A0D1XBQ4"/>
<keyword evidence="5" id="KW-1185">Reference proteome</keyword>
<evidence type="ECO:0000256" key="2">
    <source>
        <dbReference type="ARBA" id="ARBA00022857"/>
    </source>
</evidence>
<evidence type="ECO:0000313" key="5">
    <source>
        <dbReference type="Proteomes" id="UP000053259"/>
    </source>
</evidence>
<comment type="similarity">
    <text evidence="1">Belongs to the short-chain dehydrogenases/reductases (SDR) family.</text>
</comment>
<gene>
    <name evidence="4" type="ORF">PV09_08704</name>
</gene>
<evidence type="ECO:0000256" key="3">
    <source>
        <dbReference type="ARBA" id="ARBA00023002"/>
    </source>
</evidence>
<proteinExistence type="inferred from homology"/>
<dbReference type="PANTHER" id="PTHR24321:SF12">
    <property type="entry name" value="SHORT-CHAIN DEHYDROGENASE_REDUCTASE FAMILY, PUTATIVE (AFU_ORTHOLOGUE AFUA_5G14340)-RELATED"/>
    <property type="match status" value="1"/>
</dbReference>
<dbReference type="SUPFAM" id="SSF51735">
    <property type="entry name" value="NAD(P)-binding Rossmann-fold domains"/>
    <property type="match status" value="1"/>
</dbReference>
<protein>
    <submittedName>
        <fullName evidence="4">Uncharacterized protein</fullName>
    </submittedName>
</protein>
<keyword evidence="3" id="KW-0560">Oxidoreductase</keyword>
<dbReference type="AlphaFoldDB" id="A0A0D1XBQ4"/>
<dbReference type="PRINTS" id="PR00081">
    <property type="entry name" value="GDHRDH"/>
</dbReference>
<dbReference type="EMBL" id="KN847574">
    <property type="protein sequence ID" value="KIV99640.1"/>
    <property type="molecule type" value="Genomic_DNA"/>
</dbReference>
<dbReference type="InterPro" id="IPR002347">
    <property type="entry name" value="SDR_fam"/>
</dbReference>
<dbReference type="FunFam" id="3.40.50.720:FF:000084">
    <property type="entry name" value="Short-chain dehydrogenase reductase"/>
    <property type="match status" value="1"/>
</dbReference>
<dbReference type="Proteomes" id="UP000053259">
    <property type="component" value="Unassembled WGS sequence"/>
</dbReference>
<dbReference type="Gene3D" id="3.40.50.720">
    <property type="entry name" value="NAD(P)-binding Rossmann-like Domain"/>
    <property type="match status" value="1"/>
</dbReference>
<organism evidence="4 5">
    <name type="scientific">Verruconis gallopava</name>
    <dbReference type="NCBI Taxonomy" id="253628"/>
    <lineage>
        <taxon>Eukaryota</taxon>
        <taxon>Fungi</taxon>
        <taxon>Dikarya</taxon>
        <taxon>Ascomycota</taxon>
        <taxon>Pezizomycotina</taxon>
        <taxon>Dothideomycetes</taxon>
        <taxon>Pleosporomycetidae</taxon>
        <taxon>Venturiales</taxon>
        <taxon>Sympoventuriaceae</taxon>
        <taxon>Verruconis</taxon>
    </lineage>
</organism>
<dbReference type="RefSeq" id="XP_016209510.1">
    <property type="nucleotide sequence ID" value="XM_016362643.1"/>
</dbReference>
<dbReference type="InParanoid" id="A0A0D1XBQ4"/>
<dbReference type="OrthoDB" id="5840532at2759"/>
<reference evidence="4 5" key="1">
    <citation type="submission" date="2015-01" db="EMBL/GenBank/DDBJ databases">
        <title>The Genome Sequence of Ochroconis gallopava CBS43764.</title>
        <authorList>
            <consortium name="The Broad Institute Genomics Platform"/>
            <person name="Cuomo C."/>
            <person name="de Hoog S."/>
            <person name="Gorbushina A."/>
            <person name="Stielow B."/>
            <person name="Teixiera M."/>
            <person name="Abouelleil A."/>
            <person name="Chapman S.B."/>
            <person name="Priest M."/>
            <person name="Young S.K."/>
            <person name="Wortman J."/>
            <person name="Nusbaum C."/>
            <person name="Birren B."/>
        </authorList>
    </citation>
    <scope>NUCLEOTIDE SEQUENCE [LARGE SCALE GENOMIC DNA]</scope>
    <source>
        <strain evidence="4 5">CBS 43764</strain>
    </source>
</reference>
<evidence type="ECO:0000313" key="4">
    <source>
        <dbReference type="EMBL" id="KIV99640.1"/>
    </source>
</evidence>
<evidence type="ECO:0000256" key="1">
    <source>
        <dbReference type="ARBA" id="ARBA00006484"/>
    </source>
</evidence>
<dbReference type="CDD" id="cd05233">
    <property type="entry name" value="SDR_c"/>
    <property type="match status" value="1"/>
</dbReference>
<dbReference type="VEuPathDB" id="FungiDB:PV09_08704"/>
<dbReference type="InterPro" id="IPR036291">
    <property type="entry name" value="NAD(P)-bd_dom_sf"/>
</dbReference>
<dbReference type="GeneID" id="27316677"/>
<keyword evidence="2" id="KW-0521">NADP</keyword>
<sequence length="264" mass="28498">MAQLLRGVAYITGAGSGIGQHTAFSFARHGVKRMALIDFKPENLHRTVDELKKQAPDVEVLPIECNTANEKAVFDSVAETVKRFGSLDYAVNNAGRGGPAKPTHELESKDWQSLIDVNLTGVWYCQKAQIQQMLKQEPKNDREGRGSIVNVASMLGTKASAPSTFATDYTATKHGVMGLTKADAIFYGRPEYRIRINAMCPGYVATPLLLAAREAGVMDGEVAKVPMGRMAMMEEIGDAITFLSSPLASYMCGQGLVVDGGYCA</sequence>
<dbReference type="PANTHER" id="PTHR24321">
    <property type="entry name" value="DEHYDROGENASES, SHORT CHAIN"/>
    <property type="match status" value="1"/>
</dbReference>
<dbReference type="PRINTS" id="PR00080">
    <property type="entry name" value="SDRFAMILY"/>
</dbReference>